<name>A0ABM1RVX7_LIMPO</name>
<evidence type="ECO:0000313" key="2">
    <source>
        <dbReference type="Proteomes" id="UP000694941"/>
    </source>
</evidence>
<organism evidence="2 3">
    <name type="scientific">Limulus polyphemus</name>
    <name type="common">Atlantic horseshoe crab</name>
    <dbReference type="NCBI Taxonomy" id="6850"/>
    <lineage>
        <taxon>Eukaryota</taxon>
        <taxon>Metazoa</taxon>
        <taxon>Ecdysozoa</taxon>
        <taxon>Arthropoda</taxon>
        <taxon>Chelicerata</taxon>
        <taxon>Merostomata</taxon>
        <taxon>Xiphosura</taxon>
        <taxon>Limulidae</taxon>
        <taxon>Limulus</taxon>
    </lineage>
</organism>
<evidence type="ECO:0000313" key="3">
    <source>
        <dbReference type="RefSeq" id="XP_022235532.1"/>
    </source>
</evidence>
<gene>
    <name evidence="3" type="primary">LOC111083344</name>
</gene>
<feature type="transmembrane region" description="Helical" evidence="1">
    <location>
        <begin position="45"/>
        <end position="66"/>
    </location>
</feature>
<proteinExistence type="predicted"/>
<protein>
    <submittedName>
        <fullName evidence="3">Uncharacterized protein LOC111083344</fullName>
    </submittedName>
</protein>
<keyword evidence="1" id="KW-1133">Transmembrane helix</keyword>
<sequence length="137" mass="15629">MSSKLVTATTKCQPSTNVTRSVAKGYFGKLEETIINIYKLPRSSLLLIVSAILLVLLFLSATFLMYRIAMVHRRLANVEGWYPASDQRLKQYHREKKDKSKMMTEEVNHLTDSLQDKIDQLVLVGNLVFYMSVASQT</sequence>
<dbReference type="RefSeq" id="XP_022235532.1">
    <property type="nucleotide sequence ID" value="XM_022379824.1"/>
</dbReference>
<evidence type="ECO:0000256" key="1">
    <source>
        <dbReference type="SAM" id="Phobius"/>
    </source>
</evidence>
<keyword evidence="2" id="KW-1185">Reference proteome</keyword>
<accession>A0ABM1RVX7</accession>
<dbReference type="GeneID" id="111083344"/>
<feature type="non-terminal residue" evidence="3">
    <location>
        <position position="137"/>
    </location>
</feature>
<keyword evidence="1" id="KW-0472">Membrane</keyword>
<keyword evidence="1" id="KW-0812">Transmembrane</keyword>
<dbReference type="Proteomes" id="UP000694941">
    <property type="component" value="Unplaced"/>
</dbReference>
<reference evidence="3" key="1">
    <citation type="submission" date="2025-08" db="UniProtKB">
        <authorList>
            <consortium name="RefSeq"/>
        </authorList>
    </citation>
    <scope>IDENTIFICATION</scope>
    <source>
        <tissue evidence="3">Muscle</tissue>
    </source>
</reference>